<keyword evidence="3" id="KW-0804">Transcription</keyword>
<evidence type="ECO:0000313" key="6">
    <source>
        <dbReference type="Proteomes" id="UP000199532"/>
    </source>
</evidence>
<dbReference type="SUPFAM" id="SSF46689">
    <property type="entry name" value="Homeodomain-like"/>
    <property type="match status" value="1"/>
</dbReference>
<evidence type="ECO:0000256" key="1">
    <source>
        <dbReference type="ARBA" id="ARBA00023015"/>
    </source>
</evidence>
<name>A0A1H7BFF1_9BACT</name>
<dbReference type="PANTHER" id="PTHR43280">
    <property type="entry name" value="ARAC-FAMILY TRANSCRIPTIONAL REGULATOR"/>
    <property type="match status" value="1"/>
</dbReference>
<dbReference type="InterPro" id="IPR003313">
    <property type="entry name" value="AraC-bd"/>
</dbReference>
<feature type="domain" description="HTH araC/xylS-type" evidence="4">
    <location>
        <begin position="179"/>
        <end position="277"/>
    </location>
</feature>
<dbReference type="PRINTS" id="PR00032">
    <property type="entry name" value="HTHARAC"/>
</dbReference>
<dbReference type="InterPro" id="IPR009057">
    <property type="entry name" value="Homeodomain-like_sf"/>
</dbReference>
<dbReference type="AlphaFoldDB" id="A0A1H7BFF1"/>
<dbReference type="EMBL" id="FNXY01000012">
    <property type="protein sequence ID" value="SEJ72155.1"/>
    <property type="molecule type" value="Genomic_DNA"/>
</dbReference>
<dbReference type="Pfam" id="PF12833">
    <property type="entry name" value="HTH_18"/>
    <property type="match status" value="1"/>
</dbReference>
<gene>
    <name evidence="5" type="ORF">SAMN04487995_6120</name>
</gene>
<evidence type="ECO:0000256" key="2">
    <source>
        <dbReference type="ARBA" id="ARBA00023125"/>
    </source>
</evidence>
<dbReference type="PANTHER" id="PTHR43280:SF32">
    <property type="entry name" value="TRANSCRIPTIONAL REGULATORY PROTEIN"/>
    <property type="match status" value="1"/>
</dbReference>
<dbReference type="Pfam" id="PF02311">
    <property type="entry name" value="AraC_binding"/>
    <property type="match status" value="1"/>
</dbReference>
<dbReference type="InterPro" id="IPR018060">
    <property type="entry name" value="HTH_AraC"/>
</dbReference>
<dbReference type="SUPFAM" id="SSF51215">
    <property type="entry name" value="Regulatory protein AraC"/>
    <property type="match status" value="1"/>
</dbReference>
<dbReference type="GO" id="GO:0043565">
    <property type="term" value="F:sequence-specific DNA binding"/>
    <property type="evidence" value="ECO:0007669"/>
    <property type="project" value="InterPro"/>
</dbReference>
<organism evidence="5 6">
    <name type="scientific">Dyadobacter koreensis</name>
    <dbReference type="NCBI Taxonomy" id="408657"/>
    <lineage>
        <taxon>Bacteria</taxon>
        <taxon>Pseudomonadati</taxon>
        <taxon>Bacteroidota</taxon>
        <taxon>Cytophagia</taxon>
        <taxon>Cytophagales</taxon>
        <taxon>Spirosomataceae</taxon>
        <taxon>Dyadobacter</taxon>
    </lineage>
</organism>
<evidence type="ECO:0000313" key="5">
    <source>
        <dbReference type="EMBL" id="SEJ72155.1"/>
    </source>
</evidence>
<dbReference type="OrthoDB" id="9793451at2"/>
<protein>
    <submittedName>
        <fullName evidence="5">AraC-type DNA-binding protein</fullName>
    </submittedName>
</protein>
<dbReference type="InterPro" id="IPR037923">
    <property type="entry name" value="HTH-like"/>
</dbReference>
<keyword evidence="2 5" id="KW-0238">DNA-binding</keyword>
<dbReference type="InterPro" id="IPR020449">
    <property type="entry name" value="Tscrpt_reg_AraC-type_HTH"/>
</dbReference>
<dbReference type="GO" id="GO:0003700">
    <property type="term" value="F:DNA-binding transcription factor activity"/>
    <property type="evidence" value="ECO:0007669"/>
    <property type="project" value="InterPro"/>
</dbReference>
<keyword evidence="1" id="KW-0805">Transcription regulation</keyword>
<keyword evidence="6" id="KW-1185">Reference proteome</keyword>
<dbReference type="SMART" id="SM00342">
    <property type="entry name" value="HTH_ARAC"/>
    <property type="match status" value="1"/>
</dbReference>
<reference evidence="5 6" key="1">
    <citation type="submission" date="2016-10" db="EMBL/GenBank/DDBJ databases">
        <authorList>
            <person name="de Groot N.N."/>
        </authorList>
    </citation>
    <scope>NUCLEOTIDE SEQUENCE [LARGE SCALE GENOMIC DNA]</scope>
    <source>
        <strain evidence="5 6">DSM 19938</strain>
    </source>
</reference>
<dbReference type="PROSITE" id="PS01124">
    <property type="entry name" value="HTH_ARAC_FAMILY_2"/>
    <property type="match status" value="1"/>
</dbReference>
<evidence type="ECO:0000259" key="4">
    <source>
        <dbReference type="PROSITE" id="PS01124"/>
    </source>
</evidence>
<sequence length="278" mass="32119">MLPILGIDKIMKAPSFSESFKMMRHAPINMPLINEAHKHDFYMLLIVGHGSGTHSIDFENYVVSDFTVFFLAPGQAHEWNLAPETTGYQILFAPEFLPGGHPDTPFFKPKSFPFLKITDKNFSEVSAELILIETEIERNLTYSEVVIQRRLHIILALLKRWYDETYPVESTEKNGRLIQSFLTLLETHYNQDSSVAFYAEKLHVTASYLNNVCKKESGLTAGEQIRDRILLEAKRMLKLTNDDIKEIAYALGFNDTSYFSRFFKKYTDQTPLTFRKKI</sequence>
<dbReference type="STRING" id="408657.SAMN04487995_6120"/>
<accession>A0A1H7BFF1</accession>
<evidence type="ECO:0000256" key="3">
    <source>
        <dbReference type="ARBA" id="ARBA00023163"/>
    </source>
</evidence>
<dbReference type="RefSeq" id="WP_090342318.1">
    <property type="nucleotide sequence ID" value="NZ_FNXY01000012.1"/>
</dbReference>
<dbReference type="Gene3D" id="1.10.10.60">
    <property type="entry name" value="Homeodomain-like"/>
    <property type="match status" value="1"/>
</dbReference>
<dbReference type="Proteomes" id="UP000199532">
    <property type="component" value="Unassembled WGS sequence"/>
</dbReference>
<proteinExistence type="predicted"/>